<gene>
    <name evidence="1" type="ORF">KBB96_07520</name>
</gene>
<sequence>MQPVQFEQAVMTIVSRDKRYEPHGFFFLKDALDFTLKRVADGNAGSARHVSGQELLDGFRDLALEQFGPMGSTLMAEWGIHECSDVGEIVFLLIEEGMFGKQESDSKEDFTGDFNLREALTHPFMPKRLVPAKPAKKAVKK</sequence>
<dbReference type="EMBL" id="CP073100">
    <property type="protein sequence ID" value="QUE52732.1"/>
    <property type="molecule type" value="Genomic_DNA"/>
</dbReference>
<dbReference type="Proteomes" id="UP000676169">
    <property type="component" value="Chromosome"/>
</dbReference>
<evidence type="ECO:0000313" key="2">
    <source>
        <dbReference type="Proteomes" id="UP000676169"/>
    </source>
</evidence>
<dbReference type="InterPro" id="IPR026406">
    <property type="entry name" value="Ver/Plancto_CHP"/>
</dbReference>
<dbReference type="RefSeq" id="WP_211634008.1">
    <property type="nucleotide sequence ID" value="NZ_CP073100.1"/>
</dbReference>
<proteinExistence type="predicted"/>
<dbReference type="NCBIfam" id="TIGR04138">
    <property type="entry name" value="Plancto_Ver_chp"/>
    <property type="match status" value="1"/>
</dbReference>
<dbReference type="KEGG" id="lamb:KBB96_07520"/>
<accession>A0A975J2B0</accession>
<organism evidence="1 2">
    <name type="scientific">Luteolibacter ambystomatis</name>
    <dbReference type="NCBI Taxonomy" id="2824561"/>
    <lineage>
        <taxon>Bacteria</taxon>
        <taxon>Pseudomonadati</taxon>
        <taxon>Verrucomicrobiota</taxon>
        <taxon>Verrucomicrobiia</taxon>
        <taxon>Verrucomicrobiales</taxon>
        <taxon>Verrucomicrobiaceae</taxon>
        <taxon>Luteolibacter</taxon>
    </lineage>
</organism>
<name>A0A975J2B0_9BACT</name>
<keyword evidence="2" id="KW-1185">Reference proteome</keyword>
<protein>
    <submittedName>
        <fullName evidence="1">Uncharacterized protein</fullName>
    </submittedName>
</protein>
<dbReference type="AlphaFoldDB" id="A0A975J2B0"/>
<reference evidence="1" key="1">
    <citation type="submission" date="2021-04" db="EMBL/GenBank/DDBJ databases">
        <title>Luteolibacter sp. 32A isolated from the skin of an Anderson's salamander (Ambystoma andersonii).</title>
        <authorList>
            <person name="Spergser J."/>
            <person name="Busse H.-J."/>
        </authorList>
    </citation>
    <scope>NUCLEOTIDE SEQUENCE</scope>
    <source>
        <strain evidence="1">32A</strain>
    </source>
</reference>
<evidence type="ECO:0000313" key="1">
    <source>
        <dbReference type="EMBL" id="QUE52732.1"/>
    </source>
</evidence>